<dbReference type="PANTHER" id="PTHR10632">
    <property type="entry name" value="SULFIDE:QUINONE OXIDOREDUCTASE"/>
    <property type="match status" value="1"/>
</dbReference>
<evidence type="ECO:0000256" key="8">
    <source>
        <dbReference type="ARBA" id="ARBA00023128"/>
    </source>
</evidence>
<evidence type="ECO:0000256" key="2">
    <source>
        <dbReference type="ARBA" id="ARBA00004173"/>
    </source>
</evidence>
<evidence type="ECO:0000256" key="10">
    <source>
        <dbReference type="ARBA" id="ARBA00070160"/>
    </source>
</evidence>
<dbReference type="Proteomes" id="UP001295740">
    <property type="component" value="Unassembled WGS sequence"/>
</dbReference>
<evidence type="ECO:0000256" key="6">
    <source>
        <dbReference type="ARBA" id="ARBA00022946"/>
    </source>
</evidence>
<dbReference type="GO" id="GO:0071949">
    <property type="term" value="F:FAD binding"/>
    <property type="evidence" value="ECO:0007669"/>
    <property type="project" value="TreeGrafter"/>
</dbReference>
<feature type="domain" description="FAD/NAD(P)-binding" evidence="11">
    <location>
        <begin position="33"/>
        <end position="153"/>
    </location>
</feature>
<evidence type="ECO:0000313" key="12">
    <source>
        <dbReference type="EMBL" id="CAJ2505080.1"/>
    </source>
</evidence>
<dbReference type="AlphaFoldDB" id="A0AAI8VIL1"/>
<organism evidence="12 13">
    <name type="scientific">Anthostomella pinea</name>
    <dbReference type="NCBI Taxonomy" id="933095"/>
    <lineage>
        <taxon>Eukaryota</taxon>
        <taxon>Fungi</taxon>
        <taxon>Dikarya</taxon>
        <taxon>Ascomycota</taxon>
        <taxon>Pezizomycotina</taxon>
        <taxon>Sordariomycetes</taxon>
        <taxon>Xylariomycetidae</taxon>
        <taxon>Xylariales</taxon>
        <taxon>Xylariaceae</taxon>
        <taxon>Anthostomella</taxon>
    </lineage>
</organism>
<sequence>MAGIAVFRPLATAPGRVLARTYATSIPAMAHHRVVIVGGGTAGVTVAAQLQRTPEFEKKDIAILDPAKTHHYQPGWTLVGSGLRPIEDMQRSMRSVIPEGVKHYPLRVSTFDPENNAIKTSEGVDVSYDYLIVAPGLETNFAGISGLEEALQDPGSQVSSIYSEKTVEQVWKNVQAFKKGPAVFTQPAGIIKCAGAPQKIMWMALSQWKRDGVRDNIDISFATGAPAMFAVPKYSQALDKLRRERNVEGLFQHNLVGVDAKKKVATFKNLAGGGEVQKEFSFLHVVPPQKPWDWVAKSKLADAAGWVDVDKSTTRHNKYKNVFSIGDASSLPNSKTAAAITSQTPVLVDNLLAAMNGKDLKAAYDGYASCPLLTGHNELMLCEFKYGGVPKETFAGILGGQETPRRSFYHLKNNVFPYVYWNHFLNGTWYGPSGFFRPETVPSQA</sequence>
<keyword evidence="13" id="KW-1185">Reference proteome</keyword>
<gene>
    <name evidence="12" type="ORF">KHLLAP_LOCUS5548</name>
</gene>
<protein>
    <recommendedName>
        <fullName evidence="10">Sulfide:quinone oxidoreductase, mitochondrial</fullName>
    </recommendedName>
</protein>
<dbReference type="GO" id="GO:0070221">
    <property type="term" value="P:sulfide oxidation, using sulfide:quinone oxidoreductase"/>
    <property type="evidence" value="ECO:0007669"/>
    <property type="project" value="TreeGrafter"/>
</dbReference>
<evidence type="ECO:0000313" key="13">
    <source>
        <dbReference type="Proteomes" id="UP001295740"/>
    </source>
</evidence>
<dbReference type="SUPFAM" id="SSF51905">
    <property type="entry name" value="FAD/NAD(P)-binding domain"/>
    <property type="match status" value="2"/>
</dbReference>
<evidence type="ECO:0000256" key="7">
    <source>
        <dbReference type="ARBA" id="ARBA00023002"/>
    </source>
</evidence>
<dbReference type="Gene3D" id="3.50.50.60">
    <property type="entry name" value="FAD/NAD(P)-binding domain"/>
    <property type="match status" value="2"/>
</dbReference>
<dbReference type="EMBL" id="CAUWAG010000007">
    <property type="protein sequence ID" value="CAJ2505080.1"/>
    <property type="molecule type" value="Genomic_DNA"/>
</dbReference>
<dbReference type="InterPro" id="IPR015904">
    <property type="entry name" value="Sulphide_quinone_reductase"/>
</dbReference>
<keyword evidence="7" id="KW-0560">Oxidoreductase</keyword>
<dbReference type="InterPro" id="IPR023753">
    <property type="entry name" value="FAD/NAD-binding_dom"/>
</dbReference>
<name>A0AAI8VIL1_9PEZI</name>
<keyword evidence="3" id="KW-0285">Flavoprotein</keyword>
<comment type="subcellular location">
    <subcellularLocation>
        <location evidence="2">Mitochondrion</location>
    </subcellularLocation>
</comment>
<comment type="cofactor">
    <cofactor evidence="1">
        <name>FAD</name>
        <dbReference type="ChEBI" id="CHEBI:57692"/>
    </cofactor>
</comment>
<reference evidence="12" key="1">
    <citation type="submission" date="2023-10" db="EMBL/GenBank/DDBJ databases">
        <authorList>
            <person name="Hackl T."/>
        </authorList>
    </citation>
    <scope>NUCLEOTIDE SEQUENCE</scope>
</reference>
<keyword evidence="4" id="KW-0874">Quinone</keyword>
<evidence type="ECO:0000256" key="4">
    <source>
        <dbReference type="ARBA" id="ARBA00022719"/>
    </source>
</evidence>
<dbReference type="FunFam" id="3.50.50.60:FF:000034">
    <property type="entry name" value="sulfide:quinone oxidoreductase, mitochondrial"/>
    <property type="match status" value="1"/>
</dbReference>
<evidence type="ECO:0000256" key="3">
    <source>
        <dbReference type="ARBA" id="ARBA00022630"/>
    </source>
</evidence>
<dbReference type="InterPro" id="IPR036188">
    <property type="entry name" value="FAD/NAD-bd_sf"/>
</dbReference>
<dbReference type="GO" id="GO:0070224">
    <property type="term" value="F:sulfide:quinone oxidoreductase activity"/>
    <property type="evidence" value="ECO:0007669"/>
    <property type="project" value="TreeGrafter"/>
</dbReference>
<accession>A0AAI8VIL1</accession>
<evidence type="ECO:0000256" key="1">
    <source>
        <dbReference type="ARBA" id="ARBA00001974"/>
    </source>
</evidence>
<evidence type="ECO:0000256" key="9">
    <source>
        <dbReference type="ARBA" id="ARBA00060891"/>
    </source>
</evidence>
<dbReference type="GO" id="GO:0005739">
    <property type="term" value="C:mitochondrion"/>
    <property type="evidence" value="ECO:0007669"/>
    <property type="project" value="UniProtKB-SubCell"/>
</dbReference>
<comment type="similarity">
    <text evidence="9">Belongs to the SQRD family.</text>
</comment>
<evidence type="ECO:0000259" key="11">
    <source>
        <dbReference type="Pfam" id="PF07992"/>
    </source>
</evidence>
<dbReference type="GO" id="GO:0048038">
    <property type="term" value="F:quinone binding"/>
    <property type="evidence" value="ECO:0007669"/>
    <property type="project" value="UniProtKB-KW"/>
</dbReference>
<keyword evidence="5" id="KW-0274">FAD</keyword>
<keyword evidence="6" id="KW-0809">Transit peptide</keyword>
<evidence type="ECO:0000256" key="5">
    <source>
        <dbReference type="ARBA" id="ARBA00022827"/>
    </source>
</evidence>
<comment type="caution">
    <text evidence="12">The sequence shown here is derived from an EMBL/GenBank/DDBJ whole genome shotgun (WGS) entry which is preliminary data.</text>
</comment>
<keyword evidence="8" id="KW-0496">Mitochondrion</keyword>
<dbReference type="PANTHER" id="PTHR10632:SF2">
    <property type="entry name" value="SULFIDE:QUINONE OXIDOREDUCTASE, MITOCHONDRIAL"/>
    <property type="match status" value="1"/>
</dbReference>
<dbReference type="PRINTS" id="PR00368">
    <property type="entry name" value="FADPNR"/>
</dbReference>
<proteinExistence type="inferred from homology"/>
<dbReference type="Pfam" id="PF07992">
    <property type="entry name" value="Pyr_redox_2"/>
    <property type="match status" value="1"/>
</dbReference>